<evidence type="ECO:0000313" key="10">
    <source>
        <dbReference type="Proteomes" id="UP000199119"/>
    </source>
</evidence>
<dbReference type="PANTHER" id="PTHR10188:SF6">
    <property type="entry name" value="N(4)-(BETA-N-ACETYLGLUCOSAMINYL)-L-ASPARAGINASE"/>
    <property type="match status" value="1"/>
</dbReference>
<keyword evidence="2" id="KW-0378">Hydrolase</keyword>
<dbReference type="InterPro" id="IPR000246">
    <property type="entry name" value="Peptidase_T2"/>
</dbReference>
<dbReference type="SUPFAM" id="SSF56235">
    <property type="entry name" value="N-terminal nucleophile aminohydrolases (Ntn hydrolases)"/>
    <property type="match status" value="1"/>
</dbReference>
<gene>
    <name evidence="9" type="ORF">SAMN04489711_101138</name>
</gene>
<keyword evidence="10" id="KW-1185">Reference proteome</keyword>
<dbReference type="GO" id="GO:0008233">
    <property type="term" value="F:peptidase activity"/>
    <property type="evidence" value="ECO:0007669"/>
    <property type="project" value="UniProtKB-KW"/>
</dbReference>
<evidence type="ECO:0000256" key="6">
    <source>
        <dbReference type="PIRSR" id="PIRSR600246-2"/>
    </source>
</evidence>
<organism evidence="9 10">
    <name type="scientific">Paracidovorax wautersii</name>
    <dbReference type="NCBI Taxonomy" id="1177982"/>
    <lineage>
        <taxon>Bacteria</taxon>
        <taxon>Pseudomonadati</taxon>
        <taxon>Pseudomonadota</taxon>
        <taxon>Betaproteobacteria</taxon>
        <taxon>Burkholderiales</taxon>
        <taxon>Comamonadaceae</taxon>
        <taxon>Paracidovorax</taxon>
    </lineage>
</organism>
<protein>
    <recommendedName>
        <fullName evidence="4">Isoaspartyl peptidase</fullName>
    </recommendedName>
</protein>
<accession>A0A1I1ZH92</accession>
<feature type="signal peptide" evidence="8">
    <location>
        <begin position="1"/>
        <end position="15"/>
    </location>
</feature>
<dbReference type="PANTHER" id="PTHR10188">
    <property type="entry name" value="L-ASPARAGINASE"/>
    <property type="match status" value="1"/>
</dbReference>
<reference evidence="10" key="1">
    <citation type="submission" date="2016-10" db="EMBL/GenBank/DDBJ databases">
        <authorList>
            <person name="Varghese N."/>
            <person name="Submissions S."/>
        </authorList>
    </citation>
    <scope>NUCLEOTIDE SEQUENCE [LARGE SCALE GENOMIC DNA]</scope>
    <source>
        <strain evidence="10">DSM 27981</strain>
    </source>
</reference>
<keyword evidence="1" id="KW-0645">Protease</keyword>
<feature type="binding site" evidence="6">
    <location>
        <begin position="250"/>
        <end position="253"/>
    </location>
    <ligand>
        <name>substrate</name>
    </ligand>
</feature>
<evidence type="ECO:0000256" key="3">
    <source>
        <dbReference type="ARBA" id="ARBA00022813"/>
    </source>
</evidence>
<evidence type="ECO:0000256" key="5">
    <source>
        <dbReference type="PIRSR" id="PIRSR600246-1"/>
    </source>
</evidence>
<feature type="chain" id="PRO_5012543035" description="Isoaspartyl peptidase" evidence="8">
    <location>
        <begin position="16"/>
        <end position="332"/>
    </location>
</feature>
<feature type="active site" description="Nucleophile" evidence="5">
    <location>
        <position position="199"/>
    </location>
</feature>
<dbReference type="CDD" id="cd04701">
    <property type="entry name" value="Asparaginase_2"/>
    <property type="match status" value="1"/>
</dbReference>
<dbReference type="AlphaFoldDB" id="A0A1I1ZH92"/>
<keyword evidence="8" id="KW-0732">Signal</keyword>
<dbReference type="InterPro" id="IPR029055">
    <property type="entry name" value="Ntn_hydrolases_N"/>
</dbReference>
<dbReference type="FunFam" id="3.60.20.30:FF:000001">
    <property type="entry name" value="Isoaspartyl peptidase/L-asparaginase"/>
    <property type="match status" value="1"/>
</dbReference>
<dbReference type="Proteomes" id="UP000199119">
    <property type="component" value="Unassembled WGS sequence"/>
</dbReference>
<sequence length="332" mass="33725">MTVFAASSAASAASAAPVIAIHGGAGTLSRAHISPEQEGAYHDALQQVLLAGQAVLAQGGTAVDAVCEAVRLMEECPLFNAGHGAVFTSEATHELDAALMDGATLAAGAVAGVAHVRNPVMAAREVMRQGQHVLMAGVGAERLAREAGLQMVVPAYFSTAARRAQLHAARASQSGAVLDHDGAAALAQRPLAEDRKMGTVGAVALDARGHLAAATSTGGMTNKRPGRVGDSPLIGAGTYADDRTAAVSCTGHGESFIRVAAAHDVCARMAYGCQSLAQATDDVVHGALAAIGGTGGLIAVDRRGNVCLPFNTEGMYRGLARVGEQPQTFIYR</sequence>
<evidence type="ECO:0000256" key="7">
    <source>
        <dbReference type="PIRSR" id="PIRSR600246-3"/>
    </source>
</evidence>
<dbReference type="GO" id="GO:0006508">
    <property type="term" value="P:proteolysis"/>
    <property type="evidence" value="ECO:0007669"/>
    <property type="project" value="UniProtKB-KW"/>
</dbReference>
<dbReference type="STRING" id="1177982.SAMN04489711_101138"/>
<dbReference type="Gene3D" id="3.60.20.30">
    <property type="entry name" value="(Glycosyl)asparaginase"/>
    <property type="match status" value="1"/>
</dbReference>
<dbReference type="Pfam" id="PF01112">
    <property type="entry name" value="Asparaginase_2"/>
    <property type="match status" value="1"/>
</dbReference>
<evidence type="ECO:0000313" key="9">
    <source>
        <dbReference type="EMBL" id="SFE31106.1"/>
    </source>
</evidence>
<name>A0A1I1ZH92_9BURK</name>
<evidence type="ECO:0000256" key="4">
    <source>
        <dbReference type="ARBA" id="ARBA00069124"/>
    </source>
</evidence>
<evidence type="ECO:0000256" key="2">
    <source>
        <dbReference type="ARBA" id="ARBA00022801"/>
    </source>
</evidence>
<dbReference type="RefSeq" id="WP_092936591.1">
    <property type="nucleotide sequence ID" value="NZ_FONX01000001.1"/>
</dbReference>
<feature type="site" description="Cleavage; by autolysis" evidence="7">
    <location>
        <begin position="198"/>
        <end position="199"/>
    </location>
</feature>
<evidence type="ECO:0000256" key="1">
    <source>
        <dbReference type="ARBA" id="ARBA00022670"/>
    </source>
</evidence>
<dbReference type="EMBL" id="FONX01000001">
    <property type="protein sequence ID" value="SFE31106.1"/>
    <property type="molecule type" value="Genomic_DNA"/>
</dbReference>
<keyword evidence="3" id="KW-0068">Autocatalytic cleavage</keyword>
<dbReference type="OrthoDB" id="9780217at2"/>
<evidence type="ECO:0000256" key="8">
    <source>
        <dbReference type="SAM" id="SignalP"/>
    </source>
</evidence>
<proteinExistence type="predicted"/>
<feature type="binding site" evidence="6">
    <location>
        <begin position="227"/>
        <end position="230"/>
    </location>
    <ligand>
        <name>substrate</name>
    </ligand>
</feature>
<dbReference type="GO" id="GO:0016811">
    <property type="term" value="F:hydrolase activity, acting on carbon-nitrogen (but not peptide) bonds, in linear amides"/>
    <property type="evidence" value="ECO:0007669"/>
    <property type="project" value="UniProtKB-ARBA"/>
</dbReference>